<keyword evidence="1" id="KW-0472">Membrane</keyword>
<evidence type="ECO:0000313" key="3">
    <source>
        <dbReference type="Proteomes" id="UP000529795"/>
    </source>
</evidence>
<proteinExistence type="predicted"/>
<keyword evidence="1" id="KW-1133">Transmembrane helix</keyword>
<organism evidence="2 3">
    <name type="scientific">Sphingomonas jinjuensis</name>
    <dbReference type="NCBI Taxonomy" id="535907"/>
    <lineage>
        <taxon>Bacteria</taxon>
        <taxon>Pseudomonadati</taxon>
        <taxon>Pseudomonadota</taxon>
        <taxon>Alphaproteobacteria</taxon>
        <taxon>Sphingomonadales</taxon>
        <taxon>Sphingomonadaceae</taxon>
        <taxon>Sphingomonas</taxon>
    </lineage>
</organism>
<dbReference type="AlphaFoldDB" id="A0A840FDX1"/>
<sequence>MARPGSLHERDISDSARSIQTAIVRIEAALADDAAAGVMARDPRRDDDRLDALRLAGWVAGVTLLLIFLLGILAYADVWFD</sequence>
<name>A0A840FDX1_9SPHN</name>
<comment type="caution">
    <text evidence="2">The sequence shown here is derived from an EMBL/GenBank/DDBJ whole genome shotgun (WGS) entry which is preliminary data.</text>
</comment>
<reference evidence="2 3" key="1">
    <citation type="submission" date="2020-08" db="EMBL/GenBank/DDBJ databases">
        <title>Genomic Encyclopedia of Type Strains, Phase IV (KMG-IV): sequencing the most valuable type-strain genomes for metagenomic binning, comparative biology and taxonomic classification.</title>
        <authorList>
            <person name="Goeker M."/>
        </authorList>
    </citation>
    <scope>NUCLEOTIDE SEQUENCE [LARGE SCALE GENOMIC DNA]</scope>
    <source>
        <strain evidence="2 3">YC6723</strain>
    </source>
</reference>
<feature type="transmembrane region" description="Helical" evidence="1">
    <location>
        <begin position="55"/>
        <end position="76"/>
    </location>
</feature>
<dbReference type="Proteomes" id="UP000529795">
    <property type="component" value="Unassembled WGS sequence"/>
</dbReference>
<keyword evidence="1" id="KW-0812">Transmembrane</keyword>
<dbReference type="EMBL" id="JACIEV010000008">
    <property type="protein sequence ID" value="MBB4154862.1"/>
    <property type="molecule type" value="Genomic_DNA"/>
</dbReference>
<evidence type="ECO:0000256" key="1">
    <source>
        <dbReference type="SAM" id="Phobius"/>
    </source>
</evidence>
<gene>
    <name evidence="2" type="ORF">GGQ80_002778</name>
</gene>
<protein>
    <submittedName>
        <fullName evidence="2">Uncharacterized protein</fullName>
    </submittedName>
</protein>
<evidence type="ECO:0000313" key="2">
    <source>
        <dbReference type="EMBL" id="MBB4154862.1"/>
    </source>
</evidence>
<accession>A0A840FDX1</accession>
<keyword evidence="3" id="KW-1185">Reference proteome</keyword>
<dbReference type="RefSeq" id="WP_183985797.1">
    <property type="nucleotide sequence ID" value="NZ_JACIEV010000008.1"/>
</dbReference>